<comment type="caution">
    <text evidence="3">The sequence shown here is derived from an EMBL/GenBank/DDBJ whole genome shotgun (WGS) entry which is preliminary data.</text>
</comment>
<accession>A0A9D1QNE9</accession>
<evidence type="ECO:0000259" key="2">
    <source>
        <dbReference type="Pfam" id="PF00690"/>
    </source>
</evidence>
<name>A0A9D1QNE9_9LACO</name>
<reference evidence="3" key="2">
    <citation type="submission" date="2021-04" db="EMBL/GenBank/DDBJ databases">
        <authorList>
            <person name="Gilroy R."/>
        </authorList>
    </citation>
    <scope>NUCLEOTIDE SEQUENCE</scope>
    <source>
        <strain evidence="3">ChiHejej3B27-2180</strain>
    </source>
</reference>
<sequence>MSAERQSTTEQDEINQAALLTDTSAIYQQENTSAHGLSDSEIQSRQAKYGKNVLQKPKGVPM</sequence>
<dbReference type="InterPro" id="IPR004014">
    <property type="entry name" value="ATPase_P-typ_cation-transptr_N"/>
</dbReference>
<evidence type="ECO:0000313" key="3">
    <source>
        <dbReference type="EMBL" id="HIW70038.1"/>
    </source>
</evidence>
<feature type="region of interest" description="Disordered" evidence="1">
    <location>
        <begin position="30"/>
        <end position="62"/>
    </location>
</feature>
<dbReference type="Pfam" id="PF00690">
    <property type="entry name" value="Cation_ATPase_N"/>
    <property type="match status" value="1"/>
</dbReference>
<evidence type="ECO:0000313" key="4">
    <source>
        <dbReference type="Proteomes" id="UP000886878"/>
    </source>
</evidence>
<proteinExistence type="predicted"/>
<gene>
    <name evidence="3" type="ORF">H9876_01465</name>
</gene>
<dbReference type="Proteomes" id="UP000886878">
    <property type="component" value="Unassembled WGS sequence"/>
</dbReference>
<evidence type="ECO:0000256" key="1">
    <source>
        <dbReference type="SAM" id="MobiDB-lite"/>
    </source>
</evidence>
<protein>
    <recommendedName>
        <fullName evidence="2">Cation-transporting P-type ATPase N-terminal domain-containing protein</fullName>
    </recommendedName>
</protein>
<dbReference type="SUPFAM" id="SSF81665">
    <property type="entry name" value="Calcium ATPase, transmembrane domain M"/>
    <property type="match status" value="1"/>
</dbReference>
<dbReference type="InterPro" id="IPR023298">
    <property type="entry name" value="ATPase_P-typ_TM_dom_sf"/>
</dbReference>
<dbReference type="AlphaFoldDB" id="A0A9D1QNE9"/>
<reference evidence="3" key="1">
    <citation type="journal article" date="2021" name="PeerJ">
        <title>Extensive microbial diversity within the chicken gut microbiome revealed by metagenomics and culture.</title>
        <authorList>
            <person name="Gilroy R."/>
            <person name="Ravi A."/>
            <person name="Getino M."/>
            <person name="Pursley I."/>
            <person name="Horton D.L."/>
            <person name="Alikhan N.F."/>
            <person name="Baker D."/>
            <person name="Gharbi K."/>
            <person name="Hall N."/>
            <person name="Watson M."/>
            <person name="Adriaenssens E.M."/>
            <person name="Foster-Nyarko E."/>
            <person name="Jarju S."/>
            <person name="Secka A."/>
            <person name="Antonio M."/>
            <person name="Oren A."/>
            <person name="Chaudhuri R.R."/>
            <person name="La Ragione R."/>
            <person name="Hildebrand F."/>
            <person name="Pallen M.J."/>
        </authorList>
    </citation>
    <scope>NUCLEOTIDE SEQUENCE</scope>
    <source>
        <strain evidence="3">ChiHejej3B27-2180</strain>
    </source>
</reference>
<feature type="compositionally biased region" description="Polar residues" evidence="1">
    <location>
        <begin position="30"/>
        <end position="46"/>
    </location>
</feature>
<organism evidence="3 4">
    <name type="scientific">Candidatus Limosilactobacillus merdipullorum</name>
    <dbReference type="NCBI Taxonomy" id="2838653"/>
    <lineage>
        <taxon>Bacteria</taxon>
        <taxon>Bacillati</taxon>
        <taxon>Bacillota</taxon>
        <taxon>Bacilli</taxon>
        <taxon>Lactobacillales</taxon>
        <taxon>Lactobacillaceae</taxon>
        <taxon>Limosilactobacillus</taxon>
    </lineage>
</organism>
<dbReference type="EMBL" id="DXGK01000025">
    <property type="protein sequence ID" value="HIW70038.1"/>
    <property type="molecule type" value="Genomic_DNA"/>
</dbReference>
<feature type="domain" description="Cation-transporting P-type ATPase N-terminal" evidence="2">
    <location>
        <begin position="24"/>
        <end position="61"/>
    </location>
</feature>